<accession>A0ABR6ALE7</accession>
<dbReference type="Proteomes" id="UP000578622">
    <property type="component" value="Unassembled WGS sequence"/>
</dbReference>
<sequence>MRARAKVARQSAFMSLFMRLAESNATQIPLNSLRFMNKLAGEFPIFTPR</sequence>
<dbReference type="EMBL" id="JACGXG010000001">
    <property type="protein sequence ID" value="MBA8850203.1"/>
    <property type="molecule type" value="Genomic_DNA"/>
</dbReference>
<name>A0ABR6ALE7_9HYPH</name>
<gene>
    <name evidence="1" type="ORF">FHW20_001107</name>
</gene>
<evidence type="ECO:0000313" key="1">
    <source>
        <dbReference type="EMBL" id="MBA8850203.1"/>
    </source>
</evidence>
<evidence type="ECO:0000313" key="2">
    <source>
        <dbReference type="Proteomes" id="UP000578622"/>
    </source>
</evidence>
<proteinExistence type="predicted"/>
<protein>
    <submittedName>
        <fullName evidence="1">Uncharacterized protein</fullName>
    </submittedName>
</protein>
<reference evidence="1 2" key="1">
    <citation type="submission" date="2020-07" db="EMBL/GenBank/DDBJ databases">
        <title>Genomic Encyclopedia of Type Strains, Phase IV (KMG-V): Genome sequencing to study the core and pangenomes of soil and plant-associated prokaryotes.</title>
        <authorList>
            <person name="Whitman W."/>
        </authorList>
    </citation>
    <scope>NUCLEOTIDE SEQUENCE [LARGE SCALE GENOMIC DNA]</scope>
    <source>
        <strain evidence="1 2">RH4WT92</strain>
    </source>
</reference>
<keyword evidence="2" id="KW-1185">Reference proteome</keyword>
<organism evidence="1 2">
    <name type="scientific">Brucella intermedia</name>
    <dbReference type="NCBI Taxonomy" id="94625"/>
    <lineage>
        <taxon>Bacteria</taxon>
        <taxon>Pseudomonadati</taxon>
        <taxon>Pseudomonadota</taxon>
        <taxon>Alphaproteobacteria</taxon>
        <taxon>Hyphomicrobiales</taxon>
        <taxon>Brucellaceae</taxon>
        <taxon>Brucella/Ochrobactrum group</taxon>
        <taxon>Brucella</taxon>
    </lineage>
</organism>
<comment type="caution">
    <text evidence="1">The sequence shown here is derived from an EMBL/GenBank/DDBJ whole genome shotgun (WGS) entry which is preliminary data.</text>
</comment>